<evidence type="ECO:0000313" key="2">
    <source>
        <dbReference type="EMBL" id="GAA4811246.1"/>
    </source>
</evidence>
<dbReference type="SUPFAM" id="SSF46785">
    <property type="entry name" value="Winged helix' DNA-binding domain"/>
    <property type="match status" value="1"/>
</dbReference>
<gene>
    <name evidence="2" type="ORF">GCM10023220_47700</name>
</gene>
<sequence length="197" mass="21938">MVDGQAPPPRRQIKDSRQLRALAHPLRLALLQYLMAVGPRTASECAAEVGSSASNMSWHLRHLARYGLVEPTEAADQRERPWRAAQVGLDFGAMSADPATMAEQDALIVAGLTEEDQLTRRFLARRDTLDPQWLATARLDNYVLRATPQEARELAEKIDTLLRPYLATVREDPPEDAVLAYAGLRLFPRLDAAGRTE</sequence>
<dbReference type="InterPro" id="IPR036388">
    <property type="entry name" value="WH-like_DNA-bd_sf"/>
</dbReference>
<comment type="caution">
    <text evidence="2">The sequence shown here is derived from an EMBL/GenBank/DDBJ whole genome shotgun (WGS) entry which is preliminary data.</text>
</comment>
<organism evidence="2 3">
    <name type="scientific">Streptomyces ziwulingensis</name>
    <dbReference type="NCBI Taxonomy" id="1045501"/>
    <lineage>
        <taxon>Bacteria</taxon>
        <taxon>Bacillati</taxon>
        <taxon>Actinomycetota</taxon>
        <taxon>Actinomycetes</taxon>
        <taxon>Kitasatosporales</taxon>
        <taxon>Streptomycetaceae</taxon>
        <taxon>Streptomyces</taxon>
    </lineage>
</organism>
<dbReference type="RefSeq" id="WP_345622118.1">
    <property type="nucleotide sequence ID" value="NZ_BAABIG010000052.1"/>
</dbReference>
<dbReference type="Gene3D" id="1.10.10.10">
    <property type="entry name" value="Winged helix-like DNA-binding domain superfamily/Winged helix DNA-binding domain"/>
    <property type="match status" value="1"/>
</dbReference>
<accession>A0ABP9CL38</accession>
<evidence type="ECO:0000313" key="3">
    <source>
        <dbReference type="Proteomes" id="UP001501265"/>
    </source>
</evidence>
<dbReference type="InterPro" id="IPR011991">
    <property type="entry name" value="ArsR-like_HTH"/>
</dbReference>
<dbReference type="Proteomes" id="UP001501265">
    <property type="component" value="Unassembled WGS sequence"/>
</dbReference>
<dbReference type="CDD" id="cd00090">
    <property type="entry name" value="HTH_ARSR"/>
    <property type="match status" value="1"/>
</dbReference>
<name>A0ABP9CL38_9ACTN</name>
<protein>
    <submittedName>
        <fullName evidence="2">Helix-turn-helix domain-containing protein</fullName>
    </submittedName>
</protein>
<keyword evidence="3" id="KW-1185">Reference proteome</keyword>
<dbReference type="SMART" id="SM00418">
    <property type="entry name" value="HTH_ARSR"/>
    <property type="match status" value="1"/>
</dbReference>
<dbReference type="EMBL" id="BAABIG010000052">
    <property type="protein sequence ID" value="GAA4811246.1"/>
    <property type="molecule type" value="Genomic_DNA"/>
</dbReference>
<dbReference type="InterPro" id="IPR001845">
    <property type="entry name" value="HTH_ArsR_DNA-bd_dom"/>
</dbReference>
<reference evidence="3" key="1">
    <citation type="journal article" date="2019" name="Int. J. Syst. Evol. Microbiol.">
        <title>The Global Catalogue of Microorganisms (GCM) 10K type strain sequencing project: providing services to taxonomists for standard genome sequencing and annotation.</title>
        <authorList>
            <consortium name="The Broad Institute Genomics Platform"/>
            <consortium name="The Broad Institute Genome Sequencing Center for Infectious Disease"/>
            <person name="Wu L."/>
            <person name="Ma J."/>
        </authorList>
    </citation>
    <scope>NUCLEOTIDE SEQUENCE [LARGE SCALE GENOMIC DNA]</scope>
    <source>
        <strain evidence="3">JCM 18081</strain>
    </source>
</reference>
<dbReference type="Pfam" id="PF12840">
    <property type="entry name" value="HTH_20"/>
    <property type="match status" value="1"/>
</dbReference>
<evidence type="ECO:0000259" key="1">
    <source>
        <dbReference type="SMART" id="SM00418"/>
    </source>
</evidence>
<feature type="domain" description="HTH arsR-type" evidence="1">
    <location>
        <begin position="17"/>
        <end position="96"/>
    </location>
</feature>
<dbReference type="InterPro" id="IPR036390">
    <property type="entry name" value="WH_DNA-bd_sf"/>
</dbReference>
<proteinExistence type="predicted"/>